<feature type="region of interest" description="Disordered" evidence="1">
    <location>
        <begin position="121"/>
        <end position="150"/>
    </location>
</feature>
<proteinExistence type="predicted"/>
<reference evidence="2" key="1">
    <citation type="submission" date="2018-04" db="EMBL/GenBank/DDBJ databases">
        <title>Whole genome sequencing of Hypsizygus marmoreus.</title>
        <authorList>
            <person name="Choi I.-G."/>
            <person name="Min B."/>
            <person name="Kim J.-G."/>
            <person name="Kim S."/>
            <person name="Oh Y.-L."/>
            <person name="Kong W.-S."/>
            <person name="Park H."/>
            <person name="Jeong J."/>
            <person name="Song E.-S."/>
        </authorList>
    </citation>
    <scope>NUCLEOTIDE SEQUENCE [LARGE SCALE GENOMIC DNA]</scope>
    <source>
        <strain evidence="2">51987-8</strain>
    </source>
</reference>
<dbReference type="GO" id="GO:0016020">
    <property type="term" value="C:membrane"/>
    <property type="evidence" value="ECO:0007669"/>
    <property type="project" value="TreeGrafter"/>
</dbReference>
<evidence type="ECO:0000313" key="2">
    <source>
        <dbReference type="EMBL" id="RDB23509.1"/>
    </source>
</evidence>
<organism evidence="2 3">
    <name type="scientific">Hypsizygus marmoreus</name>
    <name type="common">White beech mushroom</name>
    <name type="synonym">Agaricus marmoreus</name>
    <dbReference type="NCBI Taxonomy" id="39966"/>
    <lineage>
        <taxon>Eukaryota</taxon>
        <taxon>Fungi</taxon>
        <taxon>Dikarya</taxon>
        <taxon>Basidiomycota</taxon>
        <taxon>Agaricomycotina</taxon>
        <taxon>Agaricomycetes</taxon>
        <taxon>Agaricomycetidae</taxon>
        <taxon>Agaricales</taxon>
        <taxon>Tricholomatineae</taxon>
        <taxon>Lyophyllaceae</taxon>
        <taxon>Hypsizygus</taxon>
    </lineage>
</organism>
<comment type="caution">
    <text evidence="2">The sequence shown here is derived from an EMBL/GenBank/DDBJ whole genome shotgun (WGS) entry which is preliminary data.</text>
</comment>
<protein>
    <recommendedName>
        <fullName evidence="4">SAP domain-containing protein</fullName>
    </recommendedName>
</protein>
<dbReference type="Proteomes" id="UP000076154">
    <property type="component" value="Unassembled WGS sequence"/>
</dbReference>
<dbReference type="InterPro" id="IPR038872">
    <property type="entry name" value="Put_GTT3"/>
</dbReference>
<dbReference type="PANTHER" id="PTHR41807:SF1">
    <property type="entry name" value="GLUTATHIONE TRANSFERASE 3"/>
    <property type="match status" value="1"/>
</dbReference>
<dbReference type="PANTHER" id="PTHR41807">
    <property type="entry name" value="GLUTATHIONE TRANSFERASE 3"/>
    <property type="match status" value="1"/>
</dbReference>
<dbReference type="OrthoDB" id="5569309at2759"/>
<keyword evidence="3" id="KW-1185">Reference proteome</keyword>
<feature type="region of interest" description="Disordered" evidence="1">
    <location>
        <begin position="61"/>
        <end position="92"/>
    </location>
</feature>
<sequence length="392" mass="43285">MAPVTFAGALMPKKKSDLQEISVALRISDQGTKEEILNRIKKHLERNPDLEDDPTFAGLFVNRRKRSVQPQNLPSSRTAETGKPASSSRSLSRRVIALEAVRESTPNGDLRDVSIYLKQPISPIDSTPDQSPRQVIPTTPSSLPPLPPSPSKSLIEHITQPPAVDVISKRLRENEMLQEGMKMWVSIRTFLSNSRNIWSATAVVELIYILCVVIPWKTHDIPLPFGKEPHVFSVPYPPMSVFQTYAFWMVLLNWAAPTLVIPAIVGNIISFNPPASQPTSDAPYPVVPFDPLTASIIRVATQVGYPFAYFEAKTNVQGLDVLGSRWRILTAAVGLAFAFAEAIAGAPQTFAKTLMTEQRHDRLLEGASITEGSSIRRRALMSADANDEDEVE</sequence>
<dbReference type="AlphaFoldDB" id="A0A369JMP7"/>
<gene>
    <name evidence="2" type="ORF">Hypma_009237</name>
</gene>
<dbReference type="EMBL" id="LUEZ02000046">
    <property type="protein sequence ID" value="RDB23509.1"/>
    <property type="molecule type" value="Genomic_DNA"/>
</dbReference>
<dbReference type="InParanoid" id="A0A369JMP7"/>
<evidence type="ECO:0000313" key="3">
    <source>
        <dbReference type="Proteomes" id="UP000076154"/>
    </source>
</evidence>
<dbReference type="STRING" id="39966.A0A369JMP7"/>
<name>A0A369JMP7_HYPMA</name>
<feature type="compositionally biased region" description="Polar residues" evidence="1">
    <location>
        <begin position="124"/>
        <end position="133"/>
    </location>
</feature>
<feature type="compositionally biased region" description="Polar residues" evidence="1">
    <location>
        <begin position="68"/>
        <end position="90"/>
    </location>
</feature>
<accession>A0A369JMP7</accession>
<evidence type="ECO:0000256" key="1">
    <source>
        <dbReference type="SAM" id="MobiDB-lite"/>
    </source>
</evidence>
<evidence type="ECO:0008006" key="4">
    <source>
        <dbReference type="Google" id="ProtNLM"/>
    </source>
</evidence>